<evidence type="ECO:0000313" key="2">
    <source>
        <dbReference type="EMBL" id="MES1918710.1"/>
    </source>
</evidence>
<organism evidence="2 3">
    <name type="scientific">Bonamia ostreae</name>
    <dbReference type="NCBI Taxonomy" id="126728"/>
    <lineage>
        <taxon>Eukaryota</taxon>
        <taxon>Sar</taxon>
        <taxon>Rhizaria</taxon>
        <taxon>Endomyxa</taxon>
        <taxon>Ascetosporea</taxon>
        <taxon>Haplosporida</taxon>
        <taxon>Bonamia</taxon>
    </lineage>
</organism>
<protein>
    <submittedName>
        <fullName evidence="2">Uncharacterized protein</fullName>
    </submittedName>
</protein>
<dbReference type="InterPro" id="IPR008496">
    <property type="entry name" value="TMEM222/RTE1"/>
</dbReference>
<feature type="transmembrane region" description="Helical" evidence="1">
    <location>
        <begin position="90"/>
        <end position="107"/>
    </location>
</feature>
<keyword evidence="3" id="KW-1185">Reference proteome</keyword>
<dbReference type="EMBL" id="JBDODL010000110">
    <property type="protein sequence ID" value="MES1918710.1"/>
    <property type="molecule type" value="Genomic_DNA"/>
</dbReference>
<accession>A0ABV2AG90</accession>
<dbReference type="PANTHER" id="PTHR20921">
    <property type="entry name" value="TRANSMEMBRANE PROTEIN 222"/>
    <property type="match status" value="1"/>
</dbReference>
<proteinExistence type="predicted"/>
<reference evidence="2 3" key="1">
    <citation type="journal article" date="2024" name="BMC Biol.">
        <title>Comparative genomics of Ascetosporea gives new insight into the evolutionary basis for animal parasitism in Rhizaria.</title>
        <authorList>
            <person name="Hiltunen Thoren M."/>
            <person name="Onut-Brannstrom I."/>
            <person name="Alfjorden A."/>
            <person name="Peckova H."/>
            <person name="Swords F."/>
            <person name="Hooper C."/>
            <person name="Holzer A.S."/>
            <person name="Bass D."/>
            <person name="Burki F."/>
        </authorList>
    </citation>
    <scope>NUCLEOTIDE SEQUENCE [LARGE SCALE GENOMIC DNA]</scope>
    <source>
        <strain evidence="2">20-A016</strain>
    </source>
</reference>
<keyword evidence="1" id="KW-0472">Membrane</keyword>
<comment type="caution">
    <text evidence="2">The sequence shown here is derived from an EMBL/GenBank/DDBJ whole genome shotgun (WGS) entry which is preliminary data.</text>
</comment>
<keyword evidence="1" id="KW-1133">Transmembrane helix</keyword>
<evidence type="ECO:0000256" key="1">
    <source>
        <dbReference type="SAM" id="Phobius"/>
    </source>
</evidence>
<dbReference type="Pfam" id="PF05608">
    <property type="entry name" value="RTE1"/>
    <property type="match status" value="1"/>
</dbReference>
<dbReference type="Proteomes" id="UP001439008">
    <property type="component" value="Unassembled WGS sequence"/>
</dbReference>
<keyword evidence="1" id="KW-0812">Transmembrane</keyword>
<sequence>MTGKVRRFQKIDLGELSVDEKHGLSKEEFWDECIEEADAAFRKKPHNLITNNCHDHVIMALNKMGIDAKVIPFTAKFTLEAQFVDKKSAVLVYLPFLLILIFLLFFLL</sequence>
<name>A0ABV2AG90_9EUKA</name>
<gene>
    <name evidence="2" type="ORF">MHBO_000632</name>
</gene>
<evidence type="ECO:0000313" key="3">
    <source>
        <dbReference type="Proteomes" id="UP001439008"/>
    </source>
</evidence>
<dbReference type="PANTHER" id="PTHR20921:SF0">
    <property type="entry name" value="TRANSMEMBRANE PROTEIN 222"/>
    <property type="match status" value="1"/>
</dbReference>